<dbReference type="PROSITE" id="PS00061">
    <property type="entry name" value="ADH_SHORT"/>
    <property type="match status" value="1"/>
</dbReference>
<proteinExistence type="inferred from homology"/>
<feature type="domain" description="Ketoreductase" evidence="3">
    <location>
        <begin position="4"/>
        <end position="177"/>
    </location>
</feature>
<dbReference type="AlphaFoldDB" id="A0A4R4TJ81"/>
<dbReference type="Pfam" id="PF13561">
    <property type="entry name" value="adh_short_C2"/>
    <property type="match status" value="1"/>
</dbReference>
<dbReference type="EMBL" id="SMKI01000044">
    <property type="protein sequence ID" value="TDC77871.1"/>
    <property type="molecule type" value="Genomic_DNA"/>
</dbReference>
<evidence type="ECO:0000256" key="1">
    <source>
        <dbReference type="ARBA" id="ARBA00006484"/>
    </source>
</evidence>
<comment type="caution">
    <text evidence="4">The sequence shown here is derived from an EMBL/GenBank/DDBJ whole genome shotgun (WGS) entry which is preliminary data.</text>
</comment>
<evidence type="ECO:0000256" key="2">
    <source>
        <dbReference type="ARBA" id="ARBA00023002"/>
    </source>
</evidence>
<sequence length="235" mass="24677">MSPRSVFVTGGNRGIGLAVARAFAAQGDRVAVSYRTGESPEGFLGVQCDVTETDSLDAAFGKIEAEQGPVDVLVANAGIMRDKLTLAMSDEDFTGLLDTNLVGPFRCARRAIPGMLEKRWGRLLFISSFSGMLGSPGQANYAASKTGLTGLARSLARELGKRGITANVVAPGFIDTDMVATVSPRRRQEYLSMTALGRPGRPEEVANVVRFLAGQDASFVTGAFIPVSGGLGMGI</sequence>
<gene>
    <name evidence="4" type="ORF">E1283_06255</name>
</gene>
<dbReference type="InterPro" id="IPR002347">
    <property type="entry name" value="SDR_fam"/>
</dbReference>
<evidence type="ECO:0000313" key="5">
    <source>
        <dbReference type="Proteomes" id="UP000295345"/>
    </source>
</evidence>
<dbReference type="PANTHER" id="PTHR42760:SF40">
    <property type="entry name" value="3-OXOACYL-[ACYL-CARRIER-PROTEIN] REDUCTASE, CHLOROPLASTIC"/>
    <property type="match status" value="1"/>
</dbReference>
<keyword evidence="5" id="KW-1185">Reference proteome</keyword>
<dbReference type="SMART" id="SM00822">
    <property type="entry name" value="PKS_KR"/>
    <property type="match status" value="1"/>
</dbReference>
<dbReference type="Proteomes" id="UP000295345">
    <property type="component" value="Unassembled WGS sequence"/>
</dbReference>
<dbReference type="FunFam" id="3.40.50.720:FF:000173">
    <property type="entry name" value="3-oxoacyl-[acyl-carrier protein] reductase"/>
    <property type="match status" value="1"/>
</dbReference>
<dbReference type="GO" id="GO:0030497">
    <property type="term" value="P:fatty acid elongation"/>
    <property type="evidence" value="ECO:0007669"/>
    <property type="project" value="TreeGrafter"/>
</dbReference>
<dbReference type="Gene3D" id="3.40.50.720">
    <property type="entry name" value="NAD(P)-binding Rossmann-like Domain"/>
    <property type="match status" value="1"/>
</dbReference>
<protein>
    <submittedName>
        <fullName evidence="4">SDR family oxidoreductase</fullName>
    </submittedName>
</protein>
<dbReference type="InterPro" id="IPR057326">
    <property type="entry name" value="KR_dom"/>
</dbReference>
<dbReference type="PRINTS" id="PR00080">
    <property type="entry name" value="SDRFAMILY"/>
</dbReference>
<dbReference type="InterPro" id="IPR020904">
    <property type="entry name" value="Sc_DH/Rdtase_CS"/>
</dbReference>
<dbReference type="RefSeq" id="WP_132816879.1">
    <property type="nucleotide sequence ID" value="NZ_SMKI01000044.1"/>
</dbReference>
<reference evidence="4 5" key="1">
    <citation type="submission" date="2019-03" db="EMBL/GenBank/DDBJ databases">
        <title>Draft genome sequences of novel Actinobacteria.</title>
        <authorList>
            <person name="Sahin N."/>
            <person name="Ay H."/>
            <person name="Saygin H."/>
        </authorList>
    </citation>
    <scope>NUCLEOTIDE SEQUENCE [LARGE SCALE GENOMIC DNA]</scope>
    <source>
        <strain evidence="4 5">DSM 41900</strain>
    </source>
</reference>
<dbReference type="GO" id="GO:0016616">
    <property type="term" value="F:oxidoreductase activity, acting on the CH-OH group of donors, NAD or NADP as acceptor"/>
    <property type="evidence" value="ECO:0007669"/>
    <property type="project" value="UniProtKB-ARBA"/>
</dbReference>
<dbReference type="PANTHER" id="PTHR42760">
    <property type="entry name" value="SHORT-CHAIN DEHYDROGENASES/REDUCTASES FAMILY MEMBER"/>
    <property type="match status" value="1"/>
</dbReference>
<dbReference type="SUPFAM" id="SSF51735">
    <property type="entry name" value="NAD(P)-binding Rossmann-fold domains"/>
    <property type="match status" value="1"/>
</dbReference>
<keyword evidence="2" id="KW-0560">Oxidoreductase</keyword>
<dbReference type="NCBIfam" id="NF009466">
    <property type="entry name" value="PRK12826.1-2"/>
    <property type="match status" value="1"/>
</dbReference>
<dbReference type="InterPro" id="IPR036291">
    <property type="entry name" value="NAD(P)-bd_dom_sf"/>
</dbReference>
<dbReference type="PRINTS" id="PR00081">
    <property type="entry name" value="GDHRDH"/>
</dbReference>
<evidence type="ECO:0000313" key="4">
    <source>
        <dbReference type="EMBL" id="TDC77871.1"/>
    </source>
</evidence>
<name>A0A4R4TJ81_9ACTN</name>
<organism evidence="4 5">
    <name type="scientific">Streptomyces hainanensis</name>
    <dbReference type="NCBI Taxonomy" id="402648"/>
    <lineage>
        <taxon>Bacteria</taxon>
        <taxon>Bacillati</taxon>
        <taxon>Actinomycetota</taxon>
        <taxon>Actinomycetes</taxon>
        <taxon>Kitasatosporales</taxon>
        <taxon>Streptomycetaceae</taxon>
        <taxon>Streptomyces</taxon>
    </lineage>
</organism>
<evidence type="ECO:0000259" key="3">
    <source>
        <dbReference type="SMART" id="SM00822"/>
    </source>
</evidence>
<comment type="similarity">
    <text evidence="1">Belongs to the short-chain dehydrogenases/reductases (SDR) family.</text>
</comment>
<dbReference type="OrthoDB" id="9804774at2"/>
<accession>A0A4R4TJ81</accession>